<evidence type="ECO:0000256" key="5">
    <source>
        <dbReference type="ARBA" id="ARBA00048108"/>
    </source>
</evidence>
<feature type="domain" description="Diphthamide synthase" evidence="6">
    <location>
        <begin position="6"/>
        <end position="246"/>
    </location>
</feature>
<dbReference type="STRING" id="717646.M2M3Z1"/>
<dbReference type="KEGG" id="bcom:BAUCODRAFT_80130"/>
<dbReference type="GeneID" id="19117326"/>
<dbReference type="eggNOG" id="KOG2316">
    <property type="taxonomic scope" value="Eukaryota"/>
</dbReference>
<dbReference type="Gene3D" id="3.30.1330.40">
    <property type="entry name" value="RutC-like"/>
    <property type="match status" value="1"/>
</dbReference>
<dbReference type="Gene3D" id="3.90.1490.10">
    <property type="entry name" value="putative n-type atp pyrophosphatase, domain 2"/>
    <property type="match status" value="1"/>
</dbReference>
<dbReference type="Gene3D" id="3.40.50.620">
    <property type="entry name" value="HUPs"/>
    <property type="match status" value="1"/>
</dbReference>
<evidence type="ECO:0000256" key="2">
    <source>
        <dbReference type="ARBA" id="ARBA00018426"/>
    </source>
</evidence>
<dbReference type="FunFam" id="3.40.50.620:FF:000145">
    <property type="entry name" value="ATP-binding domain containing protein"/>
    <property type="match status" value="1"/>
</dbReference>
<dbReference type="AlphaFoldDB" id="M2M3Z1"/>
<dbReference type="PANTHER" id="PTHR12196:SF2">
    <property type="entry name" value="DIPHTHINE--AMMONIA LIGASE"/>
    <property type="match status" value="1"/>
</dbReference>
<evidence type="ECO:0000259" key="6">
    <source>
        <dbReference type="Pfam" id="PF01902"/>
    </source>
</evidence>
<dbReference type="NCBIfam" id="TIGR00290">
    <property type="entry name" value="MJ0570_dom"/>
    <property type="match status" value="1"/>
</dbReference>
<reference evidence="7 8" key="1">
    <citation type="journal article" date="2012" name="PLoS Pathog.">
        <title>Diverse lifestyles and strategies of plant pathogenesis encoded in the genomes of eighteen Dothideomycetes fungi.</title>
        <authorList>
            <person name="Ohm R.A."/>
            <person name="Feau N."/>
            <person name="Henrissat B."/>
            <person name="Schoch C.L."/>
            <person name="Horwitz B.A."/>
            <person name="Barry K.W."/>
            <person name="Condon B.J."/>
            <person name="Copeland A.C."/>
            <person name="Dhillon B."/>
            <person name="Glaser F."/>
            <person name="Hesse C.N."/>
            <person name="Kosti I."/>
            <person name="LaButti K."/>
            <person name="Lindquist E.A."/>
            <person name="Lucas S."/>
            <person name="Salamov A.A."/>
            <person name="Bradshaw R.E."/>
            <person name="Ciuffetti L."/>
            <person name="Hamelin R.C."/>
            <person name="Kema G.H.J."/>
            <person name="Lawrence C."/>
            <person name="Scott J.A."/>
            <person name="Spatafora J.W."/>
            <person name="Turgeon B.G."/>
            <person name="de Wit P.J.G.M."/>
            <person name="Zhong S."/>
            <person name="Goodwin S.B."/>
            <person name="Grigoriev I.V."/>
        </authorList>
    </citation>
    <scope>NUCLEOTIDE SEQUENCE [LARGE SCALE GENOMIC DNA]</scope>
    <source>
        <strain evidence="7 8">UAMH 10762</strain>
    </source>
</reference>
<proteinExistence type="predicted"/>
<dbReference type="GO" id="GO:0017178">
    <property type="term" value="F:diphthine-ammonia ligase activity"/>
    <property type="evidence" value="ECO:0007669"/>
    <property type="project" value="UniProtKB-EC"/>
</dbReference>
<evidence type="ECO:0000256" key="3">
    <source>
        <dbReference type="ARBA" id="ARBA00029814"/>
    </source>
</evidence>
<dbReference type="RefSeq" id="XP_007681504.1">
    <property type="nucleotide sequence ID" value="XM_007683314.1"/>
</dbReference>
<dbReference type="CDD" id="cd01994">
    <property type="entry name" value="AANH_PF0828-like"/>
    <property type="match status" value="1"/>
</dbReference>
<dbReference type="SUPFAM" id="SSF52402">
    <property type="entry name" value="Adenine nucleotide alpha hydrolases-like"/>
    <property type="match status" value="1"/>
</dbReference>
<dbReference type="InterPro" id="IPR014729">
    <property type="entry name" value="Rossmann-like_a/b/a_fold"/>
</dbReference>
<dbReference type="Pfam" id="PF01902">
    <property type="entry name" value="Diphthami_syn_2"/>
    <property type="match status" value="1"/>
</dbReference>
<keyword evidence="8" id="KW-1185">Reference proteome</keyword>
<dbReference type="GO" id="GO:0017183">
    <property type="term" value="P:protein histidyl modification to diphthamide"/>
    <property type="evidence" value="ECO:0007669"/>
    <property type="project" value="TreeGrafter"/>
</dbReference>
<evidence type="ECO:0000313" key="7">
    <source>
        <dbReference type="EMBL" id="EMC91296.1"/>
    </source>
</evidence>
<dbReference type="HOGENOM" id="CLU_010289_2_0_1"/>
<dbReference type="CDD" id="cd06156">
    <property type="entry name" value="eu_AANH_C_2"/>
    <property type="match status" value="1"/>
</dbReference>
<dbReference type="EC" id="6.3.1.14" evidence="1"/>
<comment type="catalytic activity">
    <reaction evidence="5">
        <text>diphthine-[translation elongation factor 2] + NH4(+) + ATP = diphthamide-[translation elongation factor 2] + AMP + diphosphate + H(+)</text>
        <dbReference type="Rhea" id="RHEA:19753"/>
        <dbReference type="Rhea" id="RHEA-COMP:10172"/>
        <dbReference type="Rhea" id="RHEA-COMP:10174"/>
        <dbReference type="ChEBI" id="CHEBI:15378"/>
        <dbReference type="ChEBI" id="CHEBI:16692"/>
        <dbReference type="ChEBI" id="CHEBI:28938"/>
        <dbReference type="ChEBI" id="CHEBI:30616"/>
        <dbReference type="ChEBI" id="CHEBI:33019"/>
        <dbReference type="ChEBI" id="CHEBI:82696"/>
        <dbReference type="ChEBI" id="CHEBI:456215"/>
        <dbReference type="EC" id="6.3.1.14"/>
    </reaction>
</comment>
<gene>
    <name evidence="7" type="ORF">BAUCODRAFT_80130</name>
</gene>
<dbReference type="InterPro" id="IPR035959">
    <property type="entry name" value="RutC-like_sf"/>
</dbReference>
<dbReference type="eggNOG" id="KOG2317">
    <property type="taxonomic scope" value="Eukaryota"/>
</dbReference>
<dbReference type="InterPro" id="IPR002761">
    <property type="entry name" value="Diphthami_syn_dom"/>
</dbReference>
<dbReference type="InterPro" id="IPR006175">
    <property type="entry name" value="YjgF/YER057c/UK114"/>
</dbReference>
<dbReference type="Pfam" id="PF01042">
    <property type="entry name" value="Ribonuc_L-PSP"/>
    <property type="match status" value="1"/>
</dbReference>
<accession>M2M3Z1</accession>
<evidence type="ECO:0000256" key="4">
    <source>
        <dbReference type="ARBA" id="ARBA00031552"/>
    </source>
</evidence>
<evidence type="ECO:0000256" key="1">
    <source>
        <dbReference type="ARBA" id="ARBA00012089"/>
    </source>
</evidence>
<sequence>MAGLNVVALISGGKDSLFSILHCIANGHNVVALANLHPPPSQNARDAEDLDSFMYQTIGHQIMPLYEQALGLPLYRQEIVGSAVVRERSYQPVSDLQGLESDETESLVPLLLKVKAAHPELNAVSTGAILSDYQRTRVESVALRLGLVPLSYLWQYPLLSGNTSRSLLQDMAAVGQDSRIIKVASGGLNESFLWLNVADANTIRMLTTAAQRFGTTGDGAVLGEGGEYETLAVNGPTPLWKASISVPDEARTVVDNLYECRTGQGGDAAAQTRSIMDAMTAELEMQKPRLGMHSIAYTSIILRNMADFADVNRVYGSYFSKPNPPARVTLACADVLAHGCHLMIGFTCQKDATQITPIVRKGLHVQSRSYWAPANIGPYSQAISIPVVGNARLDSANVVYVAGQIPLVPANMELYHGFPSADIVSFAHQTVLALQHMRRIAEVTRMEHWIAAIAFIVVPPSETAPGFAAVASTAWESFHAAASEVHSPEQEDDDEDFDVWHLQQKAWYGKPISKASQRPKASTLTPPLWVIEVDALPRGASIEWVGYGATAPGLAAEHLMHLQYLLRTFKEHIIQRPDRVQQPCTVDRRATAGAQSGY</sequence>
<dbReference type="OMA" id="HCRLAQS"/>
<protein>
    <recommendedName>
        <fullName evidence="2">Diphthine--ammonia ligase</fullName>
        <ecNumber evidence="1">6.3.1.14</ecNumber>
    </recommendedName>
    <alternativeName>
        <fullName evidence="3">Diphthamide synthase</fullName>
    </alternativeName>
    <alternativeName>
        <fullName evidence="4">Diphthamide synthetase</fullName>
    </alternativeName>
</protein>
<dbReference type="Proteomes" id="UP000011761">
    <property type="component" value="Unassembled WGS sequence"/>
</dbReference>
<dbReference type="OrthoDB" id="686384at2759"/>
<dbReference type="SUPFAM" id="SSF55298">
    <property type="entry name" value="YjgF-like"/>
    <property type="match status" value="2"/>
</dbReference>
<evidence type="ECO:0000313" key="8">
    <source>
        <dbReference type="Proteomes" id="UP000011761"/>
    </source>
</evidence>
<dbReference type="EMBL" id="KB445564">
    <property type="protein sequence ID" value="EMC91296.1"/>
    <property type="molecule type" value="Genomic_DNA"/>
</dbReference>
<organism evidence="7 8">
    <name type="scientific">Baudoinia panamericana (strain UAMH 10762)</name>
    <name type="common">Angels' share fungus</name>
    <name type="synonym">Baudoinia compniacensis (strain UAMH 10762)</name>
    <dbReference type="NCBI Taxonomy" id="717646"/>
    <lineage>
        <taxon>Eukaryota</taxon>
        <taxon>Fungi</taxon>
        <taxon>Dikarya</taxon>
        <taxon>Ascomycota</taxon>
        <taxon>Pezizomycotina</taxon>
        <taxon>Dothideomycetes</taxon>
        <taxon>Dothideomycetidae</taxon>
        <taxon>Mycosphaerellales</taxon>
        <taxon>Teratosphaeriaceae</taxon>
        <taxon>Baudoinia</taxon>
    </lineage>
</organism>
<name>M2M3Z1_BAUPA</name>
<dbReference type="PANTHER" id="PTHR12196">
    <property type="entry name" value="DOMAIN OF UNKNOWN FUNCTION 71 DUF71 -CONTAINING PROTEIN"/>
    <property type="match status" value="1"/>
</dbReference>
<dbReference type="InterPro" id="IPR030662">
    <property type="entry name" value="DPH6/MJ0570"/>
</dbReference>